<dbReference type="PROSITE" id="PS50977">
    <property type="entry name" value="HTH_TETR_2"/>
    <property type="match status" value="1"/>
</dbReference>
<dbReference type="AlphaFoldDB" id="A0A3D9SRS3"/>
<evidence type="ECO:0000313" key="4">
    <source>
        <dbReference type="EMBL" id="REE98518.1"/>
    </source>
</evidence>
<dbReference type="GO" id="GO:0003700">
    <property type="term" value="F:DNA-binding transcription factor activity"/>
    <property type="evidence" value="ECO:0007669"/>
    <property type="project" value="TreeGrafter"/>
</dbReference>
<dbReference type="OrthoDB" id="5242485at2"/>
<dbReference type="InterPro" id="IPR001647">
    <property type="entry name" value="HTH_TetR"/>
</dbReference>
<proteinExistence type="predicted"/>
<dbReference type="SUPFAM" id="SSF46689">
    <property type="entry name" value="Homeodomain-like"/>
    <property type="match status" value="1"/>
</dbReference>
<dbReference type="GO" id="GO:0000976">
    <property type="term" value="F:transcription cis-regulatory region binding"/>
    <property type="evidence" value="ECO:0007669"/>
    <property type="project" value="TreeGrafter"/>
</dbReference>
<dbReference type="SUPFAM" id="SSF48498">
    <property type="entry name" value="Tetracyclin repressor-like, C-terminal domain"/>
    <property type="match status" value="1"/>
</dbReference>
<dbReference type="PANTHER" id="PTHR30055">
    <property type="entry name" value="HTH-TYPE TRANSCRIPTIONAL REGULATOR RUTR"/>
    <property type="match status" value="1"/>
</dbReference>
<evidence type="ECO:0000313" key="5">
    <source>
        <dbReference type="Proteomes" id="UP000256661"/>
    </source>
</evidence>
<dbReference type="EMBL" id="QTTT01000001">
    <property type="protein sequence ID" value="REE98518.1"/>
    <property type="molecule type" value="Genomic_DNA"/>
</dbReference>
<keyword evidence="1 2" id="KW-0238">DNA-binding</keyword>
<evidence type="ECO:0000259" key="3">
    <source>
        <dbReference type="PROSITE" id="PS50977"/>
    </source>
</evidence>
<evidence type="ECO:0000256" key="1">
    <source>
        <dbReference type="ARBA" id="ARBA00023125"/>
    </source>
</evidence>
<accession>A0A3D9SRS3</accession>
<dbReference type="PRINTS" id="PR00455">
    <property type="entry name" value="HTHTETR"/>
</dbReference>
<dbReference type="PANTHER" id="PTHR30055:SF226">
    <property type="entry name" value="HTH-TYPE TRANSCRIPTIONAL REGULATOR PKSA"/>
    <property type="match status" value="1"/>
</dbReference>
<feature type="domain" description="HTH tetR-type" evidence="3">
    <location>
        <begin position="31"/>
        <end position="91"/>
    </location>
</feature>
<evidence type="ECO:0000256" key="2">
    <source>
        <dbReference type="PROSITE-ProRule" id="PRU00335"/>
    </source>
</evidence>
<dbReference type="InterPro" id="IPR009057">
    <property type="entry name" value="Homeodomain-like_sf"/>
</dbReference>
<feature type="DNA-binding region" description="H-T-H motif" evidence="2">
    <location>
        <begin position="54"/>
        <end position="73"/>
    </location>
</feature>
<gene>
    <name evidence="4" type="ORF">DFJ69_4008</name>
</gene>
<sequence>MEERMTDTTALGRAGKLPSGRHQYTRDYVVGHQISRILTAVIEVAGTEGFGQLTVEAIIGRAEVSRSTFYEHFRNKDDAFMQAHDMMANRVIDQVVLAYERETDALERLRAGLSAFLAFLANEPLAARAFIVESMAAGPEVADRHDEGKRAFIQMVEDNLRELFPRYPDPGLTAETLVGGIHDVVHTRIRRGETADLPGLLDGLLNVFAIPDAEEWGPPGAAG</sequence>
<comment type="caution">
    <text evidence="4">The sequence shown here is derived from an EMBL/GenBank/DDBJ whole genome shotgun (WGS) entry which is preliminary data.</text>
</comment>
<dbReference type="Pfam" id="PF00440">
    <property type="entry name" value="TetR_N"/>
    <property type="match status" value="1"/>
</dbReference>
<dbReference type="InterPro" id="IPR036271">
    <property type="entry name" value="Tet_transcr_reg_TetR-rel_C_sf"/>
</dbReference>
<keyword evidence="5" id="KW-1185">Reference proteome</keyword>
<dbReference type="Proteomes" id="UP000256661">
    <property type="component" value="Unassembled WGS sequence"/>
</dbReference>
<protein>
    <submittedName>
        <fullName evidence="4">TetR family transcriptional regulator</fullName>
    </submittedName>
</protein>
<name>A0A3D9SRS3_9ACTN</name>
<dbReference type="InterPro" id="IPR050109">
    <property type="entry name" value="HTH-type_TetR-like_transc_reg"/>
</dbReference>
<reference evidence="4 5" key="1">
    <citation type="submission" date="2018-08" db="EMBL/GenBank/DDBJ databases">
        <title>Sequencing the genomes of 1000 actinobacteria strains.</title>
        <authorList>
            <person name="Klenk H.-P."/>
        </authorList>
    </citation>
    <scope>NUCLEOTIDE SEQUENCE [LARGE SCALE GENOMIC DNA]</scope>
    <source>
        <strain evidence="4 5">DSM 43927</strain>
    </source>
</reference>
<dbReference type="Gene3D" id="1.10.10.60">
    <property type="entry name" value="Homeodomain-like"/>
    <property type="match status" value="1"/>
</dbReference>
<dbReference type="Gene3D" id="1.10.357.10">
    <property type="entry name" value="Tetracycline Repressor, domain 2"/>
    <property type="match status" value="1"/>
</dbReference>
<organism evidence="4 5">
    <name type="scientific">Thermomonospora umbrina</name>
    <dbReference type="NCBI Taxonomy" id="111806"/>
    <lineage>
        <taxon>Bacteria</taxon>
        <taxon>Bacillati</taxon>
        <taxon>Actinomycetota</taxon>
        <taxon>Actinomycetes</taxon>
        <taxon>Streptosporangiales</taxon>
        <taxon>Thermomonosporaceae</taxon>
        <taxon>Thermomonospora</taxon>
    </lineage>
</organism>